<reference evidence="2 3" key="1">
    <citation type="submission" date="2020-02" db="EMBL/GenBank/DDBJ databases">
        <title>Draft genome sequence of Haematococcus lacustris strain NIES-144.</title>
        <authorList>
            <person name="Morimoto D."/>
            <person name="Nakagawa S."/>
            <person name="Yoshida T."/>
            <person name="Sawayama S."/>
        </authorList>
    </citation>
    <scope>NUCLEOTIDE SEQUENCE [LARGE SCALE GENOMIC DNA]</scope>
    <source>
        <strain evidence="2 3">NIES-144</strain>
    </source>
</reference>
<dbReference type="InterPro" id="IPR039438">
    <property type="entry name" value="At2g23090-like_Znf"/>
</dbReference>
<feature type="non-terminal residue" evidence="2">
    <location>
        <position position="1"/>
    </location>
</feature>
<dbReference type="AlphaFoldDB" id="A0A6A0AE73"/>
<dbReference type="SUPFAM" id="SSF118359">
    <property type="entry name" value="Expressed protein At2g23090/F21P24.15"/>
    <property type="match status" value="1"/>
</dbReference>
<dbReference type="Proteomes" id="UP000485058">
    <property type="component" value="Unassembled WGS sequence"/>
</dbReference>
<sequence length="131" mass="14932">FLTLVPARPGNFYKELPIIGNDCVAARLTDRPPCKIADANTPSRKQPGSKLRLASRWVAGTHRSQRQSGYGIWRRQPKQELAVSTCPADVQQWANWPAHATQHVTEKVLRDHWENKHPKTEFVTAFPHMKT</sequence>
<protein>
    <submittedName>
        <fullName evidence="2">Zinc-binding</fullName>
    </submittedName>
</protein>
<evidence type="ECO:0000313" key="3">
    <source>
        <dbReference type="Proteomes" id="UP000485058"/>
    </source>
</evidence>
<evidence type="ECO:0000313" key="2">
    <source>
        <dbReference type="EMBL" id="GFH30985.1"/>
    </source>
</evidence>
<dbReference type="Pfam" id="PF12907">
    <property type="entry name" value="zf-met2"/>
    <property type="match status" value="1"/>
</dbReference>
<gene>
    <name evidence="2" type="ORF">HaLaN_29926</name>
</gene>
<feature type="non-terminal residue" evidence="2">
    <location>
        <position position="131"/>
    </location>
</feature>
<dbReference type="Gene3D" id="4.10.1050.10">
    <property type="entry name" value="At2g23090-like"/>
    <property type="match status" value="1"/>
</dbReference>
<keyword evidence="3" id="KW-1185">Reference proteome</keyword>
<comment type="caution">
    <text evidence="2">The sequence shown here is derived from an EMBL/GenBank/DDBJ whole genome shotgun (WGS) entry which is preliminary data.</text>
</comment>
<dbReference type="EMBL" id="BLLF01005270">
    <property type="protein sequence ID" value="GFH30985.1"/>
    <property type="molecule type" value="Genomic_DNA"/>
</dbReference>
<accession>A0A6A0AE73</accession>
<evidence type="ECO:0000259" key="1">
    <source>
        <dbReference type="Pfam" id="PF12907"/>
    </source>
</evidence>
<feature type="domain" description="At2g23090-like zinc-binding" evidence="1">
    <location>
        <begin position="105"/>
        <end position="128"/>
    </location>
</feature>
<dbReference type="InterPro" id="IPR026939">
    <property type="entry name" value="ZNF706/At2g23090_sf"/>
</dbReference>
<proteinExistence type="predicted"/>
<organism evidence="2 3">
    <name type="scientific">Haematococcus lacustris</name>
    <name type="common">Green alga</name>
    <name type="synonym">Haematococcus pluvialis</name>
    <dbReference type="NCBI Taxonomy" id="44745"/>
    <lineage>
        <taxon>Eukaryota</taxon>
        <taxon>Viridiplantae</taxon>
        <taxon>Chlorophyta</taxon>
        <taxon>core chlorophytes</taxon>
        <taxon>Chlorophyceae</taxon>
        <taxon>CS clade</taxon>
        <taxon>Chlamydomonadales</taxon>
        <taxon>Haematococcaceae</taxon>
        <taxon>Haematococcus</taxon>
    </lineage>
</organism>
<name>A0A6A0AE73_HAELA</name>